<comment type="caution">
    <text evidence="1">The sequence shown here is derived from an EMBL/GenBank/DDBJ whole genome shotgun (WGS) entry which is preliminary data.</text>
</comment>
<dbReference type="Proteomes" id="UP000799764">
    <property type="component" value="Unassembled WGS sequence"/>
</dbReference>
<evidence type="ECO:0000313" key="1">
    <source>
        <dbReference type="EMBL" id="KAF2441651.1"/>
    </source>
</evidence>
<proteinExistence type="predicted"/>
<dbReference type="AlphaFoldDB" id="A0A9P4U963"/>
<protein>
    <submittedName>
        <fullName evidence="1">Uncharacterized protein</fullName>
    </submittedName>
</protein>
<organism evidence="1 2">
    <name type="scientific">Karstenula rhodostoma CBS 690.94</name>
    <dbReference type="NCBI Taxonomy" id="1392251"/>
    <lineage>
        <taxon>Eukaryota</taxon>
        <taxon>Fungi</taxon>
        <taxon>Dikarya</taxon>
        <taxon>Ascomycota</taxon>
        <taxon>Pezizomycotina</taxon>
        <taxon>Dothideomycetes</taxon>
        <taxon>Pleosporomycetidae</taxon>
        <taxon>Pleosporales</taxon>
        <taxon>Massarineae</taxon>
        <taxon>Didymosphaeriaceae</taxon>
        <taxon>Karstenula</taxon>
    </lineage>
</organism>
<accession>A0A9P4U963</accession>
<dbReference type="EMBL" id="MU001505">
    <property type="protein sequence ID" value="KAF2441651.1"/>
    <property type="molecule type" value="Genomic_DNA"/>
</dbReference>
<name>A0A9P4U963_9PLEO</name>
<evidence type="ECO:0000313" key="2">
    <source>
        <dbReference type="Proteomes" id="UP000799764"/>
    </source>
</evidence>
<sequence length="99" mass="10931">MCIAACLSTHCSFDHQSTPLARITNPRPVRKLVKDGDMDETSKSGRKLPIVITRAFAQELHDCMIRPWEPRIVAFAAAPAERLSTRGCGRASVLAWLLA</sequence>
<reference evidence="1" key="1">
    <citation type="journal article" date="2020" name="Stud. Mycol.">
        <title>101 Dothideomycetes genomes: a test case for predicting lifestyles and emergence of pathogens.</title>
        <authorList>
            <person name="Haridas S."/>
            <person name="Albert R."/>
            <person name="Binder M."/>
            <person name="Bloem J."/>
            <person name="Labutti K."/>
            <person name="Salamov A."/>
            <person name="Andreopoulos B."/>
            <person name="Baker S."/>
            <person name="Barry K."/>
            <person name="Bills G."/>
            <person name="Bluhm B."/>
            <person name="Cannon C."/>
            <person name="Castanera R."/>
            <person name="Culley D."/>
            <person name="Daum C."/>
            <person name="Ezra D."/>
            <person name="Gonzalez J."/>
            <person name="Henrissat B."/>
            <person name="Kuo A."/>
            <person name="Liang C."/>
            <person name="Lipzen A."/>
            <person name="Lutzoni F."/>
            <person name="Magnuson J."/>
            <person name="Mondo S."/>
            <person name="Nolan M."/>
            <person name="Ohm R."/>
            <person name="Pangilinan J."/>
            <person name="Park H.-J."/>
            <person name="Ramirez L."/>
            <person name="Alfaro M."/>
            <person name="Sun H."/>
            <person name="Tritt A."/>
            <person name="Yoshinaga Y."/>
            <person name="Zwiers L.-H."/>
            <person name="Turgeon B."/>
            <person name="Goodwin S."/>
            <person name="Spatafora J."/>
            <person name="Crous P."/>
            <person name="Grigoriev I."/>
        </authorList>
    </citation>
    <scope>NUCLEOTIDE SEQUENCE</scope>
    <source>
        <strain evidence="1">CBS 690.94</strain>
    </source>
</reference>
<gene>
    <name evidence="1" type="ORF">P171DRAFT_75757</name>
</gene>
<keyword evidence="2" id="KW-1185">Reference proteome</keyword>